<sequence>MGNRVDRERQETHDQLGFIGELEDIAEDADPRTAARLRSLVRKRVACLAPVRVSVTAQLLDVTTPTVRAWLDRGVLIEAEGDSSSRRVDARSLHAVMGLVRELRATGAKPGNLVDQLWDRLADQALLDRSDLRESLARVRSGEVVEL</sequence>
<reference evidence="1 2" key="1">
    <citation type="submission" date="2020-08" db="EMBL/GenBank/DDBJ databases">
        <title>Sequencing the genomes of 1000 actinobacteria strains.</title>
        <authorList>
            <person name="Klenk H.-P."/>
        </authorList>
    </citation>
    <scope>NUCLEOTIDE SEQUENCE [LARGE SCALE GENOMIC DNA]</scope>
    <source>
        <strain evidence="1 2">DSM 44230</strain>
    </source>
</reference>
<keyword evidence="2" id="KW-1185">Reference proteome</keyword>
<organism evidence="1 2">
    <name type="scientific">Crossiella cryophila</name>
    <dbReference type="NCBI Taxonomy" id="43355"/>
    <lineage>
        <taxon>Bacteria</taxon>
        <taxon>Bacillati</taxon>
        <taxon>Actinomycetota</taxon>
        <taxon>Actinomycetes</taxon>
        <taxon>Pseudonocardiales</taxon>
        <taxon>Pseudonocardiaceae</taxon>
        <taxon>Crossiella</taxon>
    </lineage>
</organism>
<evidence type="ECO:0000313" key="2">
    <source>
        <dbReference type="Proteomes" id="UP000533598"/>
    </source>
</evidence>
<dbReference type="AlphaFoldDB" id="A0A7W7CB21"/>
<dbReference type="EMBL" id="JACHMH010000001">
    <property type="protein sequence ID" value="MBB4676578.1"/>
    <property type="molecule type" value="Genomic_DNA"/>
</dbReference>
<accession>A0A7W7CB21</accession>
<name>A0A7W7CB21_9PSEU</name>
<gene>
    <name evidence="1" type="ORF">HNR67_002696</name>
</gene>
<dbReference type="Proteomes" id="UP000533598">
    <property type="component" value="Unassembled WGS sequence"/>
</dbReference>
<protein>
    <submittedName>
        <fullName evidence="1">Uncharacterized protein</fullName>
    </submittedName>
</protein>
<dbReference type="RefSeq" id="WP_185002388.1">
    <property type="nucleotide sequence ID" value="NZ_BAAAUI010000015.1"/>
</dbReference>
<proteinExistence type="predicted"/>
<evidence type="ECO:0000313" key="1">
    <source>
        <dbReference type="EMBL" id="MBB4676578.1"/>
    </source>
</evidence>
<comment type="caution">
    <text evidence="1">The sequence shown here is derived from an EMBL/GenBank/DDBJ whole genome shotgun (WGS) entry which is preliminary data.</text>
</comment>